<feature type="transmembrane region" description="Helical" evidence="2">
    <location>
        <begin position="70"/>
        <end position="89"/>
    </location>
</feature>
<dbReference type="AlphaFoldDB" id="A0A9W4UJN0"/>
<feature type="transmembrane region" description="Helical" evidence="2">
    <location>
        <begin position="20"/>
        <end position="37"/>
    </location>
</feature>
<accession>A0A9W4UJN0</accession>
<evidence type="ECO:0000256" key="2">
    <source>
        <dbReference type="SAM" id="Phobius"/>
    </source>
</evidence>
<keyword evidence="2" id="KW-1133">Transmembrane helix</keyword>
<reference evidence="3" key="1">
    <citation type="submission" date="2023-01" db="EMBL/GenBank/DDBJ databases">
        <authorList>
            <person name="Van Ghelder C."/>
            <person name="Rancurel C."/>
        </authorList>
    </citation>
    <scope>NUCLEOTIDE SEQUENCE</scope>
    <source>
        <strain evidence="3">CNCM I-4278</strain>
    </source>
</reference>
<proteinExistence type="predicted"/>
<name>A0A9W4UJN0_9PLEO</name>
<feature type="compositionally biased region" description="Low complexity" evidence="1">
    <location>
        <begin position="40"/>
        <end position="57"/>
    </location>
</feature>
<keyword evidence="2" id="KW-0812">Transmembrane</keyword>
<keyword evidence="2" id="KW-0472">Membrane</keyword>
<sequence>MCAPLAEPLPNHCETRTKQIVWISILPFPFLSLFFLQETHHSPSSLPTPATSALPSSQIPPPSFPPPPPLPLPNLVFFQPNIVFLLLALHLRDPALFRGGVRGFALRALVFCRFVHARR</sequence>
<keyword evidence="4" id="KW-1185">Reference proteome</keyword>
<organism evidence="3 4">
    <name type="scientific">Periconia digitata</name>
    <dbReference type="NCBI Taxonomy" id="1303443"/>
    <lineage>
        <taxon>Eukaryota</taxon>
        <taxon>Fungi</taxon>
        <taxon>Dikarya</taxon>
        <taxon>Ascomycota</taxon>
        <taxon>Pezizomycotina</taxon>
        <taxon>Dothideomycetes</taxon>
        <taxon>Pleosporomycetidae</taxon>
        <taxon>Pleosporales</taxon>
        <taxon>Massarineae</taxon>
        <taxon>Periconiaceae</taxon>
        <taxon>Periconia</taxon>
    </lineage>
</organism>
<evidence type="ECO:0000313" key="4">
    <source>
        <dbReference type="Proteomes" id="UP001152607"/>
    </source>
</evidence>
<protein>
    <submittedName>
        <fullName evidence="3">Uncharacterized protein</fullName>
    </submittedName>
</protein>
<dbReference type="EMBL" id="CAOQHR010000007">
    <property type="protein sequence ID" value="CAI6337853.1"/>
    <property type="molecule type" value="Genomic_DNA"/>
</dbReference>
<evidence type="ECO:0000313" key="3">
    <source>
        <dbReference type="EMBL" id="CAI6337853.1"/>
    </source>
</evidence>
<gene>
    <name evidence="3" type="ORF">PDIGIT_LOCUS10969</name>
</gene>
<evidence type="ECO:0000256" key="1">
    <source>
        <dbReference type="SAM" id="MobiDB-lite"/>
    </source>
</evidence>
<dbReference type="Proteomes" id="UP001152607">
    <property type="component" value="Unassembled WGS sequence"/>
</dbReference>
<feature type="region of interest" description="Disordered" evidence="1">
    <location>
        <begin position="40"/>
        <end position="66"/>
    </location>
</feature>
<comment type="caution">
    <text evidence="3">The sequence shown here is derived from an EMBL/GenBank/DDBJ whole genome shotgun (WGS) entry which is preliminary data.</text>
</comment>